<comment type="cofactor">
    <cofactor evidence="1">
        <name>Zn(2+)</name>
        <dbReference type="ChEBI" id="CHEBI:29105"/>
    </cofactor>
</comment>
<dbReference type="GO" id="GO:0008235">
    <property type="term" value="F:metalloexopeptidase activity"/>
    <property type="evidence" value="ECO:0007669"/>
    <property type="project" value="InterPro"/>
</dbReference>
<sequence>MRRNHFMTVLGVAWLPSLALAKSVPKIYVNHFYPNVTSQALQDDITTEGLMGNLAELYQIALDNDGNRAFGLPGYEASGDFIWSRISGSDRVIASKQDFPGLFNDVTSITLTVNDEDYYVYGLTYSPSTSEEGMTAEMVFGPTGEAGCAVDGYEGYDVEGKIVLAERGPCPDGTTLSGRVRPAAAAGAVGIIIYNSSPGNVTAGTLVAPDPDFVPAGFINMDDGEALRSRLAAGEELTAHFQQTQLIETRISQNFLAETKAGDPNNVIMLGAHLDSVKAGPGINDDGSGTSLILELFTALEKYNIKNKVRFAWWGAEENGLVGSTFYTDNLNTTQADKILAYLNFDMVSRGYFGVFDGDGSTHGLVGPPGSGVIEELFVEDLTSKGIEVTPAEFSGGSDYATFMENLEIAVGGLHTGTGIEQDPCYHQPCDTYDNVNATVLTINAKAAAHVLATLAMVGDELIPKSNSTSERSAMPVAWTQFEDQRHVFGCGHEI</sequence>
<evidence type="ECO:0000256" key="6">
    <source>
        <dbReference type="ARBA" id="ARBA00022723"/>
    </source>
</evidence>
<dbReference type="AlphaFoldDB" id="A0A6A6NSW6"/>
<dbReference type="InterPro" id="IPR003137">
    <property type="entry name" value="PA_domain"/>
</dbReference>
<keyword evidence="4" id="KW-0964">Secreted</keyword>
<dbReference type="PANTHER" id="PTHR12147">
    <property type="entry name" value="METALLOPEPTIDASE M28 FAMILY MEMBER"/>
    <property type="match status" value="1"/>
</dbReference>
<dbReference type="Proteomes" id="UP000799766">
    <property type="component" value="Unassembled WGS sequence"/>
</dbReference>
<dbReference type="Pfam" id="PF04389">
    <property type="entry name" value="Peptidase_M28"/>
    <property type="match status" value="1"/>
</dbReference>
<dbReference type="InterPro" id="IPR007484">
    <property type="entry name" value="Peptidase_M28"/>
</dbReference>
<dbReference type="OrthoDB" id="10013407at2759"/>
<evidence type="ECO:0000256" key="7">
    <source>
        <dbReference type="ARBA" id="ARBA00022729"/>
    </source>
</evidence>
<dbReference type="PANTHER" id="PTHR12147:SF26">
    <property type="entry name" value="PEPTIDASE M28 DOMAIN-CONTAINING PROTEIN"/>
    <property type="match status" value="1"/>
</dbReference>
<dbReference type="SUPFAM" id="SSF53187">
    <property type="entry name" value="Zn-dependent exopeptidases"/>
    <property type="match status" value="1"/>
</dbReference>
<keyword evidence="9 11" id="KW-0862">Zinc</keyword>
<keyword evidence="7 11" id="KW-0732">Signal</keyword>
<keyword evidence="5 11" id="KW-0645">Protease</keyword>
<dbReference type="GO" id="GO:0006508">
    <property type="term" value="P:proteolysis"/>
    <property type="evidence" value="ECO:0007669"/>
    <property type="project" value="UniProtKB-KW"/>
</dbReference>
<accession>A0A6A6NSW6</accession>
<dbReference type="Gene3D" id="3.50.30.30">
    <property type="match status" value="1"/>
</dbReference>
<evidence type="ECO:0000259" key="13">
    <source>
        <dbReference type="Pfam" id="PF04389"/>
    </source>
</evidence>
<keyword evidence="15" id="KW-1185">Reference proteome</keyword>
<dbReference type="InterPro" id="IPR046450">
    <property type="entry name" value="PA_dom_sf"/>
</dbReference>
<feature type="signal peptide" evidence="11">
    <location>
        <begin position="1"/>
        <end position="21"/>
    </location>
</feature>
<evidence type="ECO:0000256" key="3">
    <source>
        <dbReference type="ARBA" id="ARBA00005634"/>
    </source>
</evidence>
<dbReference type="GO" id="GO:0046872">
    <property type="term" value="F:metal ion binding"/>
    <property type="evidence" value="ECO:0007669"/>
    <property type="project" value="UniProtKB-KW"/>
</dbReference>
<protein>
    <recommendedName>
        <fullName evidence="11">Peptide hydrolase</fullName>
        <ecNumber evidence="11">3.4.-.-</ecNumber>
    </recommendedName>
</protein>
<keyword evidence="6 11" id="KW-0479">Metal-binding</keyword>
<dbReference type="Gene3D" id="3.40.630.10">
    <property type="entry name" value="Zn peptidases"/>
    <property type="match status" value="1"/>
</dbReference>
<keyword evidence="8 11" id="KW-0378">Hydrolase</keyword>
<feature type="domain" description="PA" evidence="12">
    <location>
        <begin position="135"/>
        <end position="227"/>
    </location>
</feature>
<feature type="domain" description="Peptidase M28" evidence="13">
    <location>
        <begin position="254"/>
        <end position="451"/>
    </location>
</feature>
<proteinExistence type="inferred from homology"/>
<name>A0A6A6NSW6_9PEZI</name>
<comment type="similarity">
    <text evidence="3">Belongs to the peptidase M28 family. M28B subfamily.</text>
</comment>
<evidence type="ECO:0000313" key="14">
    <source>
        <dbReference type="EMBL" id="KAF2454524.1"/>
    </source>
</evidence>
<evidence type="ECO:0000313" key="15">
    <source>
        <dbReference type="Proteomes" id="UP000799766"/>
    </source>
</evidence>
<evidence type="ECO:0000259" key="12">
    <source>
        <dbReference type="Pfam" id="PF02225"/>
    </source>
</evidence>
<evidence type="ECO:0000256" key="8">
    <source>
        <dbReference type="ARBA" id="ARBA00022801"/>
    </source>
</evidence>
<evidence type="ECO:0000256" key="9">
    <source>
        <dbReference type="ARBA" id="ARBA00022833"/>
    </source>
</evidence>
<evidence type="ECO:0000256" key="2">
    <source>
        <dbReference type="ARBA" id="ARBA00004613"/>
    </source>
</evidence>
<dbReference type="Pfam" id="PF02225">
    <property type="entry name" value="PA"/>
    <property type="match status" value="1"/>
</dbReference>
<evidence type="ECO:0000256" key="5">
    <source>
        <dbReference type="ARBA" id="ARBA00022670"/>
    </source>
</evidence>
<feature type="chain" id="PRO_5025708972" description="Peptide hydrolase" evidence="11">
    <location>
        <begin position="22"/>
        <end position="495"/>
    </location>
</feature>
<keyword evidence="10" id="KW-0325">Glycoprotein</keyword>
<evidence type="ECO:0000256" key="4">
    <source>
        <dbReference type="ARBA" id="ARBA00022525"/>
    </source>
</evidence>
<dbReference type="SUPFAM" id="SSF52025">
    <property type="entry name" value="PA domain"/>
    <property type="match status" value="1"/>
</dbReference>
<dbReference type="CDD" id="cd04816">
    <property type="entry name" value="PA_SaNapH_like"/>
    <property type="match status" value="1"/>
</dbReference>
<evidence type="ECO:0000256" key="11">
    <source>
        <dbReference type="RuleBase" id="RU361240"/>
    </source>
</evidence>
<evidence type="ECO:0000256" key="10">
    <source>
        <dbReference type="ARBA" id="ARBA00023180"/>
    </source>
</evidence>
<dbReference type="GO" id="GO:0005576">
    <property type="term" value="C:extracellular region"/>
    <property type="evidence" value="ECO:0007669"/>
    <property type="project" value="UniProtKB-SubCell"/>
</dbReference>
<comment type="subcellular location">
    <subcellularLocation>
        <location evidence="2">Secreted</location>
    </subcellularLocation>
</comment>
<organism evidence="14 15">
    <name type="scientific">Lineolata rhizophorae</name>
    <dbReference type="NCBI Taxonomy" id="578093"/>
    <lineage>
        <taxon>Eukaryota</taxon>
        <taxon>Fungi</taxon>
        <taxon>Dikarya</taxon>
        <taxon>Ascomycota</taxon>
        <taxon>Pezizomycotina</taxon>
        <taxon>Dothideomycetes</taxon>
        <taxon>Dothideomycetes incertae sedis</taxon>
        <taxon>Lineolatales</taxon>
        <taxon>Lineolataceae</taxon>
        <taxon>Lineolata</taxon>
    </lineage>
</organism>
<dbReference type="EC" id="3.4.-.-" evidence="11"/>
<dbReference type="InterPro" id="IPR045175">
    <property type="entry name" value="M28_fam"/>
</dbReference>
<evidence type="ECO:0000256" key="1">
    <source>
        <dbReference type="ARBA" id="ARBA00001947"/>
    </source>
</evidence>
<gene>
    <name evidence="14" type="ORF">BDY21DRAFT_387602</name>
</gene>
<dbReference type="EMBL" id="MU001691">
    <property type="protein sequence ID" value="KAF2454524.1"/>
    <property type="molecule type" value="Genomic_DNA"/>
</dbReference>
<reference evidence="14" key="1">
    <citation type="journal article" date="2020" name="Stud. Mycol.">
        <title>101 Dothideomycetes genomes: a test case for predicting lifestyles and emergence of pathogens.</title>
        <authorList>
            <person name="Haridas S."/>
            <person name="Albert R."/>
            <person name="Binder M."/>
            <person name="Bloem J."/>
            <person name="Labutti K."/>
            <person name="Salamov A."/>
            <person name="Andreopoulos B."/>
            <person name="Baker S."/>
            <person name="Barry K."/>
            <person name="Bills G."/>
            <person name="Bluhm B."/>
            <person name="Cannon C."/>
            <person name="Castanera R."/>
            <person name="Culley D."/>
            <person name="Daum C."/>
            <person name="Ezra D."/>
            <person name="Gonzalez J."/>
            <person name="Henrissat B."/>
            <person name="Kuo A."/>
            <person name="Liang C."/>
            <person name="Lipzen A."/>
            <person name="Lutzoni F."/>
            <person name="Magnuson J."/>
            <person name="Mondo S."/>
            <person name="Nolan M."/>
            <person name="Ohm R."/>
            <person name="Pangilinan J."/>
            <person name="Park H.-J."/>
            <person name="Ramirez L."/>
            <person name="Alfaro M."/>
            <person name="Sun H."/>
            <person name="Tritt A."/>
            <person name="Yoshinaga Y."/>
            <person name="Zwiers L.-H."/>
            <person name="Turgeon B."/>
            <person name="Goodwin S."/>
            <person name="Spatafora J."/>
            <person name="Crous P."/>
            <person name="Grigoriev I."/>
        </authorList>
    </citation>
    <scope>NUCLEOTIDE SEQUENCE</scope>
    <source>
        <strain evidence="14">ATCC 16933</strain>
    </source>
</reference>